<evidence type="ECO:0000256" key="1">
    <source>
        <dbReference type="SAM" id="MobiDB-lite"/>
    </source>
</evidence>
<protein>
    <submittedName>
        <fullName evidence="2">Uncharacterized protein</fullName>
    </submittedName>
</protein>
<gene>
    <name evidence="2" type="ORF">B296_00035927</name>
</gene>
<reference evidence="2 3" key="1">
    <citation type="journal article" date="2014" name="Agronomy (Basel)">
        <title>A Draft Genome Sequence for Ensete ventricosum, the Drought-Tolerant Tree Against Hunger.</title>
        <authorList>
            <person name="Harrison J."/>
            <person name="Moore K.A."/>
            <person name="Paszkiewicz K."/>
            <person name="Jones T."/>
            <person name="Grant M."/>
            <person name="Ambacheew D."/>
            <person name="Muzemil S."/>
            <person name="Studholme D.J."/>
        </authorList>
    </citation>
    <scope>NUCLEOTIDE SEQUENCE [LARGE SCALE GENOMIC DNA]</scope>
</reference>
<feature type="compositionally biased region" description="Polar residues" evidence="1">
    <location>
        <begin position="66"/>
        <end position="76"/>
    </location>
</feature>
<sequence length="156" mass="16888">MERRSSSSSKVAPPSVRPSPFALAESELVRSMIGRHSPMDGGLRLHLQPPSPFFLSTPSPSPSPSAGNVNWMNSVTHRPPLSPPSFGQSQSGLLRGYRRQASHHPPLRLLKQLEAANTASPTLAHRMQMLSATRPPTLSPSRLPPNGASKGRGFRF</sequence>
<feature type="compositionally biased region" description="Basic residues" evidence="1">
    <location>
        <begin position="96"/>
        <end position="106"/>
    </location>
</feature>
<evidence type="ECO:0000313" key="2">
    <source>
        <dbReference type="EMBL" id="RRT56921.1"/>
    </source>
</evidence>
<name>A0A426YZ38_ENSVE</name>
<dbReference type="Proteomes" id="UP000287651">
    <property type="component" value="Unassembled WGS sequence"/>
</dbReference>
<dbReference type="AlphaFoldDB" id="A0A426YZ38"/>
<comment type="caution">
    <text evidence="2">The sequence shown here is derived from an EMBL/GenBank/DDBJ whole genome shotgun (WGS) entry which is preliminary data.</text>
</comment>
<proteinExistence type="predicted"/>
<feature type="compositionally biased region" description="Low complexity" evidence="1">
    <location>
        <begin position="1"/>
        <end position="20"/>
    </location>
</feature>
<feature type="compositionally biased region" description="Low complexity" evidence="1">
    <location>
        <begin position="133"/>
        <end position="145"/>
    </location>
</feature>
<accession>A0A426YZ38</accession>
<dbReference type="EMBL" id="AMZH03009407">
    <property type="protein sequence ID" value="RRT56921.1"/>
    <property type="molecule type" value="Genomic_DNA"/>
</dbReference>
<evidence type="ECO:0000313" key="3">
    <source>
        <dbReference type="Proteomes" id="UP000287651"/>
    </source>
</evidence>
<feature type="region of interest" description="Disordered" evidence="1">
    <location>
        <begin position="40"/>
        <end position="156"/>
    </location>
</feature>
<feature type="region of interest" description="Disordered" evidence="1">
    <location>
        <begin position="1"/>
        <end position="21"/>
    </location>
</feature>
<organism evidence="2 3">
    <name type="scientific">Ensete ventricosum</name>
    <name type="common">Abyssinian banana</name>
    <name type="synonym">Musa ensete</name>
    <dbReference type="NCBI Taxonomy" id="4639"/>
    <lineage>
        <taxon>Eukaryota</taxon>
        <taxon>Viridiplantae</taxon>
        <taxon>Streptophyta</taxon>
        <taxon>Embryophyta</taxon>
        <taxon>Tracheophyta</taxon>
        <taxon>Spermatophyta</taxon>
        <taxon>Magnoliopsida</taxon>
        <taxon>Liliopsida</taxon>
        <taxon>Zingiberales</taxon>
        <taxon>Musaceae</taxon>
        <taxon>Ensete</taxon>
    </lineage>
</organism>